<keyword evidence="7" id="KW-0418">Kinase</keyword>
<dbReference type="EC" id="2.7.11.1" evidence="3"/>
<dbReference type="SMART" id="SM00220">
    <property type="entry name" value="S_TKc"/>
    <property type="match status" value="1"/>
</dbReference>
<evidence type="ECO:0000256" key="4">
    <source>
        <dbReference type="ARBA" id="ARBA00022527"/>
    </source>
</evidence>
<dbReference type="GO" id="GO:0004674">
    <property type="term" value="F:protein serine/threonine kinase activity"/>
    <property type="evidence" value="ECO:0000318"/>
    <property type="project" value="GO_Central"/>
</dbReference>
<dbReference type="GO" id="GO:0005524">
    <property type="term" value="F:ATP binding"/>
    <property type="evidence" value="ECO:0007669"/>
    <property type="project" value="UniProtKB-UniRule"/>
</dbReference>
<dbReference type="Pfam" id="PF00069">
    <property type="entry name" value="Pkinase"/>
    <property type="match status" value="1"/>
</dbReference>
<comment type="catalytic activity">
    <reaction evidence="10">
        <text>L-threonyl-[protein] + ATP = O-phospho-L-threonyl-[protein] + ADP + H(+)</text>
        <dbReference type="Rhea" id="RHEA:46608"/>
        <dbReference type="Rhea" id="RHEA-COMP:11060"/>
        <dbReference type="Rhea" id="RHEA-COMP:11605"/>
        <dbReference type="ChEBI" id="CHEBI:15378"/>
        <dbReference type="ChEBI" id="CHEBI:30013"/>
        <dbReference type="ChEBI" id="CHEBI:30616"/>
        <dbReference type="ChEBI" id="CHEBI:61977"/>
        <dbReference type="ChEBI" id="CHEBI:456216"/>
        <dbReference type="EC" id="2.7.11.1"/>
    </reaction>
</comment>
<comment type="catalytic activity">
    <reaction evidence="11">
        <text>L-seryl-[protein] + ATP = O-phospho-L-seryl-[protein] + ADP + H(+)</text>
        <dbReference type="Rhea" id="RHEA:17989"/>
        <dbReference type="Rhea" id="RHEA-COMP:9863"/>
        <dbReference type="Rhea" id="RHEA-COMP:11604"/>
        <dbReference type="ChEBI" id="CHEBI:15378"/>
        <dbReference type="ChEBI" id="CHEBI:29999"/>
        <dbReference type="ChEBI" id="CHEBI:30616"/>
        <dbReference type="ChEBI" id="CHEBI:83421"/>
        <dbReference type="ChEBI" id="CHEBI:456216"/>
        <dbReference type="EC" id="2.7.11.1"/>
    </reaction>
</comment>
<dbReference type="GO" id="GO:0007165">
    <property type="term" value="P:signal transduction"/>
    <property type="evidence" value="ECO:0000318"/>
    <property type="project" value="GO_Central"/>
</dbReference>
<dbReference type="PANTHER" id="PTHR43895">
    <property type="entry name" value="CALCIUM/CALMODULIN-DEPENDENT PROTEIN KINASE KINASE-RELATED"/>
    <property type="match status" value="1"/>
</dbReference>
<keyword evidence="8 13" id="KW-0067">ATP-binding</keyword>
<evidence type="ECO:0000256" key="6">
    <source>
        <dbReference type="ARBA" id="ARBA00022741"/>
    </source>
</evidence>
<dbReference type="Proteomes" id="UP000007305">
    <property type="component" value="Chromosome 2"/>
</dbReference>
<dbReference type="Pfam" id="PF03822">
    <property type="entry name" value="NAF"/>
    <property type="match status" value="1"/>
</dbReference>
<feature type="binding site" evidence="13">
    <location>
        <position position="50"/>
    </location>
    <ligand>
        <name>ATP</name>
        <dbReference type="ChEBI" id="CHEBI:30616"/>
    </ligand>
</feature>
<dbReference type="Gene3D" id="1.10.510.10">
    <property type="entry name" value="Transferase(Phosphotransferase) domain 1"/>
    <property type="match status" value="1"/>
</dbReference>
<evidence type="ECO:0000259" key="16">
    <source>
        <dbReference type="PROSITE" id="PS50816"/>
    </source>
</evidence>
<evidence type="ECO:0000256" key="14">
    <source>
        <dbReference type="RuleBase" id="RU000304"/>
    </source>
</evidence>
<comment type="cofactor">
    <cofactor evidence="1">
        <name>Mn(2+)</name>
        <dbReference type="ChEBI" id="CHEBI:29035"/>
    </cofactor>
</comment>
<evidence type="ECO:0000313" key="18">
    <source>
        <dbReference type="Proteomes" id="UP000007305"/>
    </source>
</evidence>
<evidence type="ECO:0000259" key="15">
    <source>
        <dbReference type="PROSITE" id="PS50011"/>
    </source>
</evidence>
<dbReference type="PROSITE" id="PS00108">
    <property type="entry name" value="PROTEIN_KINASE_ST"/>
    <property type="match status" value="1"/>
</dbReference>
<evidence type="ECO:0000256" key="12">
    <source>
        <dbReference type="ARBA" id="ARBA00058225"/>
    </source>
</evidence>
<protein>
    <recommendedName>
        <fullName evidence="3">non-specific serine/threonine protein kinase</fullName>
        <ecNumber evidence="3">2.7.11.1</ecNumber>
    </recommendedName>
</protein>
<feature type="domain" description="Protein kinase" evidence="15">
    <location>
        <begin position="12"/>
        <end position="296"/>
    </location>
</feature>
<dbReference type="SUPFAM" id="SSF56112">
    <property type="entry name" value="Protein kinase-like (PK-like)"/>
    <property type="match status" value="1"/>
</dbReference>
<dbReference type="FunFam" id="1.10.510.10:FF:000571">
    <property type="entry name" value="Maternal embryonic leucine zipper kinase"/>
    <property type="match status" value="1"/>
</dbReference>
<dbReference type="Gramene" id="Zm00001eb110900_T001">
    <property type="protein sequence ID" value="Zm00001eb110900_P001"/>
    <property type="gene ID" value="Zm00001eb110900"/>
</dbReference>
<dbReference type="PROSITE" id="PS50816">
    <property type="entry name" value="NAF"/>
    <property type="match status" value="1"/>
</dbReference>
<dbReference type="InterPro" id="IPR017441">
    <property type="entry name" value="Protein_kinase_ATP_BS"/>
</dbReference>
<dbReference type="AlphaFoldDB" id="A0A804MTT1"/>
<dbReference type="InterPro" id="IPR018451">
    <property type="entry name" value="NAF/FISL_domain"/>
</dbReference>
<comment type="function">
    <text evidence="12">CIPK serine-threonine protein kinases interact with CBL proteins. Binding of a CBL protein to the regulatory NAF domain of CIPK protein lead to the activation of the kinase in a calcium-dependent manner.</text>
</comment>
<evidence type="ECO:0000256" key="3">
    <source>
        <dbReference type="ARBA" id="ARBA00012513"/>
    </source>
</evidence>
<dbReference type="Gene3D" id="3.30.310.80">
    <property type="entry name" value="Kinase associated domain 1, KA1"/>
    <property type="match status" value="1"/>
</dbReference>
<keyword evidence="4 14" id="KW-0723">Serine/threonine-protein kinase</keyword>
<keyword evidence="5" id="KW-0808">Transferase</keyword>
<reference evidence="18" key="1">
    <citation type="submission" date="2015-12" db="EMBL/GenBank/DDBJ databases">
        <title>Update maize B73 reference genome by single molecule sequencing technologies.</title>
        <authorList>
            <consortium name="Maize Genome Sequencing Project"/>
            <person name="Ware D."/>
        </authorList>
    </citation>
    <scope>NUCLEOTIDE SEQUENCE [LARGE SCALE GENOMIC DNA]</scope>
    <source>
        <strain evidence="18">cv. B73</strain>
    </source>
</reference>
<dbReference type="PANTHER" id="PTHR43895:SF68">
    <property type="entry name" value="NON-SPECIFIC SERINE_THREONINE PROTEIN KINASE"/>
    <property type="match status" value="1"/>
</dbReference>
<dbReference type="InterPro" id="IPR000719">
    <property type="entry name" value="Prot_kinase_dom"/>
</dbReference>
<evidence type="ECO:0000256" key="11">
    <source>
        <dbReference type="ARBA" id="ARBA00048679"/>
    </source>
</evidence>
<evidence type="ECO:0000256" key="8">
    <source>
        <dbReference type="ARBA" id="ARBA00022840"/>
    </source>
</evidence>
<name>A0A804MTT1_MAIZE</name>
<evidence type="ECO:0000256" key="5">
    <source>
        <dbReference type="ARBA" id="ARBA00022679"/>
    </source>
</evidence>
<reference evidence="17" key="3">
    <citation type="submission" date="2021-05" db="UniProtKB">
        <authorList>
            <consortium name="EnsemblPlants"/>
        </authorList>
    </citation>
    <scope>IDENTIFICATION</scope>
    <source>
        <strain evidence="17">cv. B73</strain>
    </source>
</reference>
<evidence type="ECO:0000256" key="1">
    <source>
        <dbReference type="ARBA" id="ARBA00001936"/>
    </source>
</evidence>
<proteinExistence type="inferred from homology"/>
<dbReference type="FunFam" id="3.30.200.20:FF:000096">
    <property type="entry name" value="Non-specific serine/threonine protein kinase"/>
    <property type="match status" value="1"/>
</dbReference>
<comment type="similarity">
    <text evidence="2">Belongs to the protein kinase superfamily. CAMK Ser/Thr protein kinase family. SNF1 subfamily.</text>
</comment>
<dbReference type="InterPro" id="IPR008271">
    <property type="entry name" value="Ser/Thr_kinase_AS"/>
</dbReference>
<dbReference type="EnsemblPlants" id="Zm00001eb110900_T001">
    <property type="protein sequence ID" value="Zm00001eb110900_P001"/>
    <property type="gene ID" value="Zm00001eb110900"/>
</dbReference>
<dbReference type="InterPro" id="IPR004041">
    <property type="entry name" value="NAF_dom"/>
</dbReference>
<keyword evidence="9" id="KW-0464">Manganese</keyword>
<organism evidence="17 18">
    <name type="scientific">Zea mays</name>
    <name type="common">Maize</name>
    <dbReference type="NCBI Taxonomy" id="4577"/>
    <lineage>
        <taxon>Eukaryota</taxon>
        <taxon>Viridiplantae</taxon>
        <taxon>Streptophyta</taxon>
        <taxon>Embryophyta</taxon>
        <taxon>Tracheophyta</taxon>
        <taxon>Spermatophyta</taxon>
        <taxon>Magnoliopsida</taxon>
        <taxon>Liliopsida</taxon>
        <taxon>Poales</taxon>
        <taxon>Poaceae</taxon>
        <taxon>PACMAD clade</taxon>
        <taxon>Panicoideae</taxon>
        <taxon>Andropogonodae</taxon>
        <taxon>Andropogoneae</taxon>
        <taxon>Tripsacinae</taxon>
        <taxon>Zea</taxon>
    </lineage>
</organism>
<feature type="domain" description="NAF" evidence="16">
    <location>
        <begin position="201"/>
        <end position="225"/>
    </location>
</feature>
<dbReference type="InterPro" id="IPR011009">
    <property type="entry name" value="Kinase-like_dom_sf"/>
</dbReference>
<reference evidence="17" key="2">
    <citation type="submission" date="2019-07" db="EMBL/GenBank/DDBJ databases">
        <authorList>
            <person name="Seetharam A."/>
            <person name="Woodhouse M."/>
            <person name="Cannon E."/>
        </authorList>
    </citation>
    <scope>NUCLEOTIDE SEQUENCE [LARGE SCALE GENOMIC DNA]</scope>
    <source>
        <strain evidence="17">cv. B73</strain>
    </source>
</reference>
<evidence type="ECO:0000256" key="7">
    <source>
        <dbReference type="ARBA" id="ARBA00022777"/>
    </source>
</evidence>
<dbReference type="PROSITE" id="PS00107">
    <property type="entry name" value="PROTEIN_KINASE_ATP"/>
    <property type="match status" value="1"/>
</dbReference>
<evidence type="ECO:0000256" key="10">
    <source>
        <dbReference type="ARBA" id="ARBA00047899"/>
    </source>
</evidence>
<accession>A0A804MTT1</accession>
<evidence type="ECO:0000256" key="13">
    <source>
        <dbReference type="PROSITE-ProRule" id="PRU10141"/>
    </source>
</evidence>
<dbReference type="InParanoid" id="A0A804MTT1"/>
<evidence type="ECO:0000256" key="9">
    <source>
        <dbReference type="ARBA" id="ARBA00023211"/>
    </source>
</evidence>
<sequence>MKTRGKTLTERYEMGKLLGKGVFGKVHYARDLESNQGVAIKIMDKDRVLKAGLSEQVKREITTMRLVEHKNIVRLHEVMATRNKIYIIMEYAKGGEVLDKVKRSSRLTEADAHRYFQQLIGALDHCHSRGMYHRDLKPENLLLDENGDLKEIKESTWFRKGPREISAVNEKVLSKNATTTNVVPVLPSRRKEIAHEDMKSLVATNLNAFEIIALSAGLDLSGLFIKECRKETRFTSDKTTLAIISKLEDVAKTLNLRIRKKENNTISIQGRKEGAMVSFSLTRRSLRSHHPVILFR</sequence>
<evidence type="ECO:0000313" key="17">
    <source>
        <dbReference type="EnsemblPlants" id="Zm00001eb110900_P001"/>
    </source>
</evidence>
<keyword evidence="18" id="KW-1185">Reference proteome</keyword>
<dbReference type="CDD" id="cd12195">
    <property type="entry name" value="CIPK_C"/>
    <property type="match status" value="1"/>
</dbReference>
<dbReference type="PROSITE" id="PS50011">
    <property type="entry name" value="PROTEIN_KINASE_DOM"/>
    <property type="match status" value="1"/>
</dbReference>
<evidence type="ECO:0000256" key="2">
    <source>
        <dbReference type="ARBA" id="ARBA00006234"/>
    </source>
</evidence>
<keyword evidence="6 13" id="KW-0547">Nucleotide-binding</keyword>